<gene>
    <name evidence="2" type="ORF">LTR09_007083</name>
</gene>
<dbReference type="EMBL" id="JAWDJX010000024">
    <property type="protein sequence ID" value="KAK3051783.1"/>
    <property type="molecule type" value="Genomic_DNA"/>
</dbReference>
<evidence type="ECO:0000313" key="3">
    <source>
        <dbReference type="Proteomes" id="UP001271007"/>
    </source>
</evidence>
<reference evidence="2" key="1">
    <citation type="submission" date="2023-04" db="EMBL/GenBank/DDBJ databases">
        <title>Black Yeasts Isolated from many extreme environments.</title>
        <authorList>
            <person name="Coleine C."/>
            <person name="Stajich J.E."/>
            <person name="Selbmann L."/>
        </authorList>
    </citation>
    <scope>NUCLEOTIDE SEQUENCE</scope>
    <source>
        <strain evidence="2">CCFEE 5312</strain>
    </source>
</reference>
<organism evidence="2 3">
    <name type="scientific">Extremus antarcticus</name>
    <dbReference type="NCBI Taxonomy" id="702011"/>
    <lineage>
        <taxon>Eukaryota</taxon>
        <taxon>Fungi</taxon>
        <taxon>Dikarya</taxon>
        <taxon>Ascomycota</taxon>
        <taxon>Pezizomycotina</taxon>
        <taxon>Dothideomycetes</taxon>
        <taxon>Dothideomycetidae</taxon>
        <taxon>Mycosphaerellales</taxon>
        <taxon>Extremaceae</taxon>
        <taxon>Extremus</taxon>
    </lineage>
</organism>
<feature type="compositionally biased region" description="Polar residues" evidence="1">
    <location>
        <begin position="16"/>
        <end position="28"/>
    </location>
</feature>
<evidence type="ECO:0000256" key="1">
    <source>
        <dbReference type="SAM" id="MobiDB-lite"/>
    </source>
</evidence>
<keyword evidence="3" id="KW-1185">Reference proteome</keyword>
<comment type="caution">
    <text evidence="2">The sequence shown here is derived from an EMBL/GenBank/DDBJ whole genome shotgun (WGS) entry which is preliminary data.</text>
</comment>
<protein>
    <submittedName>
        <fullName evidence="2">Uncharacterized protein</fullName>
    </submittedName>
</protein>
<dbReference type="Proteomes" id="UP001271007">
    <property type="component" value="Unassembled WGS sequence"/>
</dbReference>
<evidence type="ECO:0000313" key="2">
    <source>
        <dbReference type="EMBL" id="KAK3051783.1"/>
    </source>
</evidence>
<dbReference type="AlphaFoldDB" id="A0AAJ0GB98"/>
<feature type="compositionally biased region" description="Basic and acidic residues" evidence="1">
    <location>
        <begin position="43"/>
        <end position="53"/>
    </location>
</feature>
<proteinExistence type="predicted"/>
<name>A0AAJ0GB98_9PEZI</name>
<feature type="region of interest" description="Disordered" evidence="1">
    <location>
        <begin position="1"/>
        <end position="61"/>
    </location>
</feature>
<accession>A0AAJ0GB98</accession>
<sequence>MSSPPTAGQELDFSGLSRSMSDQISCNHSEQRRETDEIATAEATEHAEHERNDTNALEGSEDDLIANDQQQNEENAPTTPNYDGIDTARIISSLDLSPSPPSHSTPLNVSPTPSDPGTHPSLYNHLLARFQETHSALLTAQSSLIDWHREALRHQRRLLETHSGEGTGRSVRWHEAMQALLHAMQKAEATHRRLLDLQTVALGFLVSWGGGDDGGGDRC</sequence>
<feature type="region of interest" description="Disordered" evidence="1">
    <location>
        <begin position="93"/>
        <end position="120"/>
    </location>
</feature>